<dbReference type="SUPFAM" id="SSF48726">
    <property type="entry name" value="Immunoglobulin"/>
    <property type="match status" value="6"/>
</dbReference>
<dbReference type="GO" id="GO:0006508">
    <property type="term" value="P:proteolysis"/>
    <property type="evidence" value="ECO:0007669"/>
    <property type="project" value="UniProtKB-KW"/>
</dbReference>
<feature type="binding site" evidence="10">
    <location>
        <position position="1832"/>
    </location>
    <ligand>
        <name>Zn(2+)</name>
        <dbReference type="ChEBI" id="CHEBI:29105"/>
        <note>catalytic</note>
    </ligand>
</feature>
<evidence type="ECO:0000256" key="4">
    <source>
        <dbReference type="ARBA" id="ARBA00022801"/>
    </source>
</evidence>
<dbReference type="SUPFAM" id="SSF56436">
    <property type="entry name" value="C-type lectin-like"/>
    <property type="match status" value="1"/>
</dbReference>
<keyword evidence="11" id="KW-0472">Membrane</keyword>
<dbReference type="SUPFAM" id="SSF55486">
    <property type="entry name" value="Metalloproteases ('zincins'), catalytic domain"/>
    <property type="match status" value="1"/>
</dbReference>
<feature type="domain" description="EGF-like" evidence="12">
    <location>
        <begin position="2216"/>
        <end position="2256"/>
    </location>
</feature>
<dbReference type="InterPro" id="IPR001590">
    <property type="entry name" value="Peptidase_M12B"/>
</dbReference>
<feature type="domain" description="Peptidase M12B" evidence="13">
    <location>
        <begin position="1657"/>
        <end position="1898"/>
    </location>
</feature>
<feature type="domain" description="Fibronectin type-III" evidence="15">
    <location>
        <begin position="1104"/>
        <end position="1202"/>
    </location>
</feature>
<organism evidence="17 18">
    <name type="scientific">Rotaria magnacalcarata</name>
    <dbReference type="NCBI Taxonomy" id="392030"/>
    <lineage>
        <taxon>Eukaryota</taxon>
        <taxon>Metazoa</taxon>
        <taxon>Spiralia</taxon>
        <taxon>Gnathifera</taxon>
        <taxon>Rotifera</taxon>
        <taxon>Eurotatoria</taxon>
        <taxon>Bdelloidea</taxon>
        <taxon>Philodinida</taxon>
        <taxon>Philodinidae</taxon>
        <taxon>Rotaria</taxon>
    </lineage>
</organism>
<dbReference type="InterPro" id="IPR000742">
    <property type="entry name" value="EGF"/>
</dbReference>
<dbReference type="SMART" id="SM00408">
    <property type="entry name" value="IGc2"/>
    <property type="match status" value="6"/>
</dbReference>
<dbReference type="InterPro" id="IPR001304">
    <property type="entry name" value="C-type_lectin-like"/>
</dbReference>
<keyword evidence="4" id="KW-0378">Hydrolase</keyword>
<feature type="transmembrane region" description="Helical" evidence="11">
    <location>
        <begin position="1282"/>
        <end position="1313"/>
    </location>
</feature>
<evidence type="ECO:0000256" key="3">
    <source>
        <dbReference type="ARBA" id="ARBA00022737"/>
    </source>
</evidence>
<dbReference type="InterPro" id="IPR016187">
    <property type="entry name" value="CTDL_fold"/>
</dbReference>
<evidence type="ECO:0000256" key="11">
    <source>
        <dbReference type="SAM" id="Phobius"/>
    </source>
</evidence>
<feature type="transmembrane region" description="Helical" evidence="11">
    <location>
        <begin position="1333"/>
        <end position="1357"/>
    </location>
</feature>
<evidence type="ECO:0000256" key="1">
    <source>
        <dbReference type="ARBA" id="ARBA00022670"/>
    </source>
</evidence>
<accession>A0A818YBB6</accession>
<dbReference type="GO" id="GO:0004222">
    <property type="term" value="F:metalloendopeptidase activity"/>
    <property type="evidence" value="ECO:0007669"/>
    <property type="project" value="InterPro"/>
</dbReference>
<feature type="domain" description="Fibronectin type-III" evidence="15">
    <location>
        <begin position="884"/>
        <end position="981"/>
    </location>
</feature>
<evidence type="ECO:0000259" key="13">
    <source>
        <dbReference type="PROSITE" id="PS50215"/>
    </source>
</evidence>
<feature type="transmembrane region" description="Helical" evidence="11">
    <location>
        <begin position="1422"/>
        <end position="1440"/>
    </location>
</feature>
<evidence type="ECO:0000256" key="5">
    <source>
        <dbReference type="ARBA" id="ARBA00022833"/>
    </source>
</evidence>
<feature type="binding site" evidence="10">
    <location>
        <position position="1842"/>
    </location>
    <ligand>
        <name>Zn(2+)</name>
        <dbReference type="ChEBI" id="CHEBI:29105"/>
        <note>catalytic</note>
    </ligand>
</feature>
<keyword evidence="11" id="KW-1133">Transmembrane helix</keyword>
<feature type="domain" description="Ig-like" evidence="14">
    <location>
        <begin position="295"/>
        <end position="365"/>
    </location>
</feature>
<feature type="domain" description="Ig-like" evidence="14">
    <location>
        <begin position="697"/>
        <end position="768"/>
    </location>
</feature>
<feature type="active site" evidence="10">
    <location>
        <position position="1833"/>
    </location>
</feature>
<comment type="caution">
    <text evidence="17">The sequence shown here is derived from an EMBL/GenBank/DDBJ whole genome shotgun (WGS) entry which is preliminary data.</text>
</comment>
<dbReference type="InterPro" id="IPR036179">
    <property type="entry name" value="Ig-like_dom_sf"/>
</dbReference>
<comment type="caution">
    <text evidence="9">Lacks conserved residue(s) required for the propagation of feature annotation.</text>
</comment>
<feature type="binding site" evidence="10">
    <location>
        <position position="1836"/>
    </location>
    <ligand>
        <name>Zn(2+)</name>
        <dbReference type="ChEBI" id="CHEBI:29105"/>
        <note>catalytic</note>
    </ligand>
</feature>
<feature type="domain" description="Ig-like" evidence="14">
    <location>
        <begin position="589"/>
        <end position="676"/>
    </location>
</feature>
<feature type="transmembrane region" description="Helical" evidence="11">
    <location>
        <begin position="1369"/>
        <end position="1389"/>
    </location>
</feature>
<keyword evidence="1" id="KW-0645">Protease</keyword>
<dbReference type="InterPro" id="IPR024079">
    <property type="entry name" value="MetalloPept_cat_dom_sf"/>
</dbReference>
<dbReference type="InterPro" id="IPR003599">
    <property type="entry name" value="Ig_sub"/>
</dbReference>
<keyword evidence="11" id="KW-0812">Transmembrane</keyword>
<protein>
    <submittedName>
        <fullName evidence="17">Uncharacterized protein</fullName>
    </submittedName>
</protein>
<dbReference type="InterPro" id="IPR013098">
    <property type="entry name" value="Ig_I-set"/>
</dbReference>
<dbReference type="Pfam" id="PF01421">
    <property type="entry name" value="Reprolysin"/>
    <property type="match status" value="1"/>
</dbReference>
<evidence type="ECO:0000256" key="9">
    <source>
        <dbReference type="PROSITE-ProRule" id="PRU00076"/>
    </source>
</evidence>
<proteinExistence type="predicted"/>
<keyword evidence="6" id="KW-0482">Metalloprotease</keyword>
<dbReference type="Pfam" id="PF17771">
    <property type="entry name" value="ADAMTS_CR_2"/>
    <property type="match status" value="1"/>
</dbReference>
<dbReference type="InterPro" id="IPR013151">
    <property type="entry name" value="Immunoglobulin_dom"/>
</dbReference>
<dbReference type="Pfam" id="PF00047">
    <property type="entry name" value="ig"/>
    <property type="match status" value="1"/>
</dbReference>
<feature type="domain" description="Ig-like" evidence="14">
    <location>
        <begin position="488"/>
        <end position="583"/>
    </location>
</feature>
<evidence type="ECO:0000259" key="14">
    <source>
        <dbReference type="PROSITE" id="PS50835"/>
    </source>
</evidence>
<evidence type="ECO:0000256" key="7">
    <source>
        <dbReference type="ARBA" id="ARBA00023157"/>
    </source>
</evidence>
<dbReference type="SMART" id="SM00409">
    <property type="entry name" value="IG"/>
    <property type="match status" value="6"/>
</dbReference>
<dbReference type="InterPro" id="IPR003582">
    <property type="entry name" value="ShKT_dom"/>
</dbReference>
<dbReference type="Pfam" id="PF13927">
    <property type="entry name" value="Ig_3"/>
    <property type="match status" value="3"/>
</dbReference>
<keyword evidence="3" id="KW-0677">Repeat</keyword>
<feature type="non-terminal residue" evidence="17">
    <location>
        <position position="1"/>
    </location>
</feature>
<dbReference type="PANTHER" id="PTHR44170">
    <property type="entry name" value="PROTEIN SIDEKICK"/>
    <property type="match status" value="1"/>
</dbReference>
<feature type="domain" description="Ig-like" evidence="14">
    <location>
        <begin position="164"/>
        <end position="270"/>
    </location>
</feature>
<evidence type="ECO:0000259" key="12">
    <source>
        <dbReference type="PROSITE" id="PS50026"/>
    </source>
</evidence>
<evidence type="ECO:0000256" key="10">
    <source>
        <dbReference type="PROSITE-ProRule" id="PRU00276"/>
    </source>
</evidence>
<dbReference type="PROSITE" id="PS50026">
    <property type="entry name" value="EGF_3"/>
    <property type="match status" value="1"/>
</dbReference>
<dbReference type="PANTHER" id="PTHR44170:SF6">
    <property type="entry name" value="CONTACTIN"/>
    <property type="match status" value="1"/>
</dbReference>
<keyword evidence="9" id="KW-0245">EGF-like domain</keyword>
<evidence type="ECO:0000313" key="18">
    <source>
        <dbReference type="Proteomes" id="UP000663842"/>
    </source>
</evidence>
<dbReference type="GO" id="GO:0098609">
    <property type="term" value="P:cell-cell adhesion"/>
    <property type="evidence" value="ECO:0007669"/>
    <property type="project" value="TreeGrafter"/>
</dbReference>
<keyword evidence="5 10" id="KW-0862">Zinc</keyword>
<dbReference type="InterPro" id="IPR036116">
    <property type="entry name" value="FN3_sf"/>
</dbReference>
<dbReference type="Proteomes" id="UP000663842">
    <property type="component" value="Unassembled WGS sequence"/>
</dbReference>
<dbReference type="SMART" id="SM00254">
    <property type="entry name" value="ShKT"/>
    <property type="match status" value="2"/>
</dbReference>
<evidence type="ECO:0000259" key="16">
    <source>
        <dbReference type="PROSITE" id="PS51670"/>
    </source>
</evidence>
<evidence type="ECO:0000256" key="8">
    <source>
        <dbReference type="ARBA" id="ARBA00023180"/>
    </source>
</evidence>
<dbReference type="Pfam" id="PF07679">
    <property type="entry name" value="I-set"/>
    <property type="match status" value="1"/>
</dbReference>
<dbReference type="PROSITE" id="PS50215">
    <property type="entry name" value="ADAM_MEPRO"/>
    <property type="match status" value="1"/>
</dbReference>
<dbReference type="Pfam" id="PF00041">
    <property type="entry name" value="fn3"/>
    <property type="match status" value="2"/>
</dbReference>
<dbReference type="InterPro" id="IPR003961">
    <property type="entry name" value="FN3_dom"/>
</dbReference>
<dbReference type="PROSITE" id="PS50835">
    <property type="entry name" value="IG_LIKE"/>
    <property type="match status" value="6"/>
</dbReference>
<feature type="domain" description="Fibronectin type-III" evidence="15">
    <location>
        <begin position="986"/>
        <end position="1090"/>
    </location>
</feature>
<dbReference type="InterPro" id="IPR007110">
    <property type="entry name" value="Ig-like_dom"/>
</dbReference>
<feature type="domain" description="Fibronectin type-III" evidence="15">
    <location>
        <begin position="777"/>
        <end position="879"/>
    </location>
</feature>
<dbReference type="SMART" id="SM00034">
    <property type="entry name" value="CLECT"/>
    <property type="match status" value="1"/>
</dbReference>
<keyword evidence="7" id="KW-1015">Disulfide bond</keyword>
<evidence type="ECO:0000256" key="6">
    <source>
        <dbReference type="ARBA" id="ARBA00023049"/>
    </source>
</evidence>
<dbReference type="SUPFAM" id="SSF49265">
    <property type="entry name" value="Fibronectin type III"/>
    <property type="match status" value="2"/>
</dbReference>
<gene>
    <name evidence="17" type="ORF">UXM345_LOCUS2083</name>
</gene>
<keyword evidence="2 10" id="KW-0479">Metal-binding</keyword>
<evidence type="ECO:0000256" key="2">
    <source>
        <dbReference type="ARBA" id="ARBA00022723"/>
    </source>
</evidence>
<dbReference type="Gene3D" id="3.40.390.10">
    <property type="entry name" value="Collagenase (Catalytic Domain)"/>
    <property type="match status" value="1"/>
</dbReference>
<evidence type="ECO:0000259" key="15">
    <source>
        <dbReference type="PROSITE" id="PS50853"/>
    </source>
</evidence>
<dbReference type="SMART" id="SM00060">
    <property type="entry name" value="FN3"/>
    <property type="match status" value="4"/>
</dbReference>
<dbReference type="Gene3D" id="3.40.1620.60">
    <property type="match status" value="1"/>
</dbReference>
<dbReference type="PROSITE" id="PS50853">
    <property type="entry name" value="FN3"/>
    <property type="match status" value="4"/>
</dbReference>
<dbReference type="PROSITE" id="PS51670">
    <property type="entry name" value="SHKT"/>
    <property type="match status" value="1"/>
</dbReference>
<dbReference type="Gene3D" id="2.60.40.10">
    <property type="entry name" value="Immunoglobulins"/>
    <property type="match status" value="10"/>
</dbReference>
<dbReference type="GO" id="GO:0046872">
    <property type="term" value="F:metal ion binding"/>
    <property type="evidence" value="ECO:0007669"/>
    <property type="project" value="UniProtKB-KW"/>
</dbReference>
<evidence type="ECO:0000313" key="17">
    <source>
        <dbReference type="EMBL" id="CAF3752455.1"/>
    </source>
</evidence>
<dbReference type="GO" id="GO:0016020">
    <property type="term" value="C:membrane"/>
    <property type="evidence" value="ECO:0007669"/>
    <property type="project" value="UniProtKB-SubCell"/>
</dbReference>
<dbReference type="InterPro" id="IPR013783">
    <property type="entry name" value="Ig-like_fold"/>
</dbReference>
<dbReference type="CDD" id="cd00054">
    <property type="entry name" value="EGF_CA"/>
    <property type="match status" value="1"/>
</dbReference>
<dbReference type="FunFam" id="2.60.40.10:FF:000035">
    <property type="entry name" value="Contactin 1"/>
    <property type="match status" value="1"/>
</dbReference>
<sequence length="2300" mass="263549">CPHGWEEFVGTASCYRFYRFPQETYSGAVSHCPTDLLSVESFNEHLFIQNWLTENDPSAQRWLTSGKRNGLIWQWTKRSGLFNFQYDQGWLPLTEEEKQKGSFIVYTYQSSQWGWLPYDIASTETLPFICEVPLQESYGIFDDYRGIEYGLPSTIEEYFIPRGPKFYEQPQDQEYGHIDQITLGSESTFGITRTSLHIIVTFTCRADAYPVAEYYWFRMITNSVSDAVVVNLTDPRYFQHGGNLMINNPTNEDSGTYFCKAINYYGAAITKVNNESLLVLDRFEKRERPNVIAHGHRDAIMDCLYRNTNTGDLNYAWFKGGINQKVQQTLERFISRNGNLYFSRVTDGDAGRYYCAVQAKNSRLRYLPSQTSEGTELVVRSTFGQERGPRIFPSFPHIFPMTRLPKLSENISIECISEGYPIPSYRWFRQDPRGSFYSLQSKVILNNYNRELIIPNLQRDDMGLYTCEASNTRSVVHESVALQIQIDPVFVTPLEDQMLDVGSILKLHCEAYTNELDQLRYSWFINATEIVFSQLTLEQQLRLTIKNNELMITNVQIYDNGIYQCSATNVQSDIQRFSTAEVRIITLAPTFSRNTMASTLRSVIGSLVPISCHPEGAPQPQIQWFKNNIPLIMTNNIQIFPNGNLAILNVQLFDSGNYTCIATNPYGIAQQSTFVYVMFEGTTILSTSGSRDAIVDQTIVLSCDARSINQMDLTFHWRFNNEILTIDNQRFQQDNFDRPGDLRIVKVQYSNAGLYTCVAQTTIDKQTSFYQLNVLGPPGPVAGVRCSNPFRRQATLSWVVGSEHGSPILYYTVESLSNYRSWWMFHGNFSITLPFNKVITTTLSGLSAFTDYSFRVFATNVYGSGERSDVSATCTTQPDIPGLAPTDLGGGGGKVGDLRITWNPLPMEFWNGPNLTYRIYVQKKGENRRQIFNVIYPLRNFLITHLADKLYYFPYDVRISAVNSLGEGPISGNVTVRSAEDRPTRQVLNVKCYPYNSTALTVTWDMIDENDFEILHGSLLGYTVRYWRKDVDELQNYWERRFPGQRSRAIIIGLQSNIEYCVRVSVYTPFGDSPESDYFSHRTFRLSPQTQPQYISIRQPQSEKDKRVRLFDDIYTYKLEVEWRGISTSADEEPLEGYMVKVWEYHQSIRNATIYYGDRSIYSMIIDNLYKNRKYKLRVQAWSLGGEGKYSSPVTEFRFDNDGRLLILYNPDTSLHYQNTASNSYLLSITLFLVLNLHNLFVIKSVVKTSIDDPIQYIPMHNRPQSLQYQYRPTTSVRDKPLHLCIILVSLLFLFLLVTESVTFIVLGAWHLIIPRLQTVLSFSTDIYRRELAFGILLVIIGSFGILITIHGLIAFVTLRLILLRIFECCLWFLMIIGGAVGIIGIIFASQVDGFISQSTNPNVNQTAYAEEKLMLGMNGGLALFMSLTLIIGITMLRCLTDYVSLYSISFDLTLNIDGSNNYFPFVEIAKPNAEYSLPNVIILDDEHNPKILNSSCATSVKTYHLESNENFHGFATVIHGTSTDNNLLFAMVQIPNGTFYDISSPMSIKQTKTKRSVNNAYIIRSKESIIAQAYVTIDWNSNRERRAIDETESTYNNSDMEVTTLQTTTQMDSSTLLPVTVENITISSAENDTELLTNATMTTTTLRPVSEKSRHLYLEIVAVIDSLITNDLRALLNKTELEAIEILKLYYAHVFLGVEQLYRQSLINETLDVHIRLTKIIFATNKHRLPWESFKNISSLTENYRKSPNNVQLRPNISMNLLKSLHQAYKIDKFDERYFRNGADHIVTFTRLDLNDAAGSAYVLGTCLPLFQYSIIQEDLNSFSVTLVVAHELGHNLGLTHDETENKCFDPKFHYIMSPKNMNTVDRRQQPYFSECSISELNHFVDNTTTTCWKNKIISTKNDTKFENLRNMSSFYLGQIINVHQQCQLQYGPRAIPYISVTYNNSNHNLYEENICNQLRCFKTPEDEYIYWQDGAFDGTPCGENRVCHEKQCVSIDQTMEKTDLDNCPYGDLFVPIQMLRLVDKLSTGKMLCPDALNALRSRGMNVTYLCYESSIPYYRLCCEECKKHLIPECGDQHTSCSMFAQYCDNDYVRINGMSPKKLCPHTCNQCNQLPLPQTTTTTMTTTTHEISSKKSKTVANSKKLLSTIIKPRKYVKPTSFDKYTCIDSADCAQLIKVYSKLNKKVKNWCTEYSTIVEGQYFVEKCPKYCSVCNTTSECDQYKLCRNNGTCIKDNNGTYQCLCSTSTFYYGTLCEYRQTCLDKPCSSKTEYCFQTQGENYLCLSKEDKEQVRIIFNGKN</sequence>
<keyword evidence="8" id="KW-0325">Glycoprotein</keyword>
<dbReference type="CDD" id="cd00063">
    <property type="entry name" value="FN3"/>
    <property type="match status" value="4"/>
</dbReference>
<feature type="domain" description="Ig-like" evidence="14">
    <location>
        <begin position="389"/>
        <end position="483"/>
    </location>
</feature>
<name>A0A818YBB6_9BILA</name>
<dbReference type="CDD" id="cd00037">
    <property type="entry name" value="CLECT"/>
    <property type="match status" value="1"/>
</dbReference>
<feature type="domain" description="ShKT" evidence="16">
    <location>
        <begin position="2075"/>
        <end position="2112"/>
    </location>
</feature>
<dbReference type="InterPro" id="IPR041645">
    <property type="entry name" value="ADAMTS_CR_2"/>
</dbReference>
<dbReference type="EMBL" id="CAJOBF010000123">
    <property type="protein sequence ID" value="CAF3752455.1"/>
    <property type="molecule type" value="Genomic_DNA"/>
</dbReference>
<dbReference type="InterPro" id="IPR003598">
    <property type="entry name" value="Ig_sub2"/>
</dbReference>
<reference evidence="17" key="1">
    <citation type="submission" date="2021-02" db="EMBL/GenBank/DDBJ databases">
        <authorList>
            <person name="Nowell W R."/>
        </authorList>
    </citation>
    <scope>NUCLEOTIDE SEQUENCE</scope>
</reference>